<dbReference type="Proteomes" id="UP001057402">
    <property type="component" value="Chromosome 5"/>
</dbReference>
<evidence type="ECO:0000313" key="1">
    <source>
        <dbReference type="EMBL" id="KAI4370003.1"/>
    </source>
</evidence>
<protein>
    <submittedName>
        <fullName evidence="1">Uncharacterized protein</fullName>
    </submittedName>
</protein>
<reference evidence="2" key="1">
    <citation type="journal article" date="2023" name="Front. Plant Sci.">
        <title>Chromosomal-level genome assembly of Melastoma candidum provides insights into trichome evolution.</title>
        <authorList>
            <person name="Zhong Y."/>
            <person name="Wu W."/>
            <person name="Sun C."/>
            <person name="Zou P."/>
            <person name="Liu Y."/>
            <person name="Dai S."/>
            <person name="Zhou R."/>
        </authorList>
    </citation>
    <scope>NUCLEOTIDE SEQUENCE [LARGE SCALE GENOMIC DNA]</scope>
</reference>
<dbReference type="EMBL" id="CM042884">
    <property type="protein sequence ID" value="KAI4370003.1"/>
    <property type="molecule type" value="Genomic_DNA"/>
</dbReference>
<gene>
    <name evidence="1" type="ORF">MLD38_018391</name>
</gene>
<sequence>MEREGGDCGPNVVTYTSLIRCYCEKYSLTEALRLLDRMMACGCAPNWVTVSTLLDGLCMEGQAENAHEMIHRVVAWGAVPKADCFSSLVVSLIRYKFTEDARRQFELMLGCGLEPDGLASSLVIRALCIDGRVLEAFRLVDQIERLGFLPSVDSDVYSILLEGLLQQGSLTEAASLVRMIIDKGIPLKTQCADPVVVEQLKKLGCGNLIQSSSGSGR</sequence>
<organism evidence="1 2">
    <name type="scientific">Melastoma candidum</name>
    <dbReference type="NCBI Taxonomy" id="119954"/>
    <lineage>
        <taxon>Eukaryota</taxon>
        <taxon>Viridiplantae</taxon>
        <taxon>Streptophyta</taxon>
        <taxon>Embryophyta</taxon>
        <taxon>Tracheophyta</taxon>
        <taxon>Spermatophyta</taxon>
        <taxon>Magnoliopsida</taxon>
        <taxon>eudicotyledons</taxon>
        <taxon>Gunneridae</taxon>
        <taxon>Pentapetalae</taxon>
        <taxon>rosids</taxon>
        <taxon>malvids</taxon>
        <taxon>Myrtales</taxon>
        <taxon>Melastomataceae</taxon>
        <taxon>Melastomatoideae</taxon>
        <taxon>Melastomateae</taxon>
        <taxon>Melastoma</taxon>
    </lineage>
</organism>
<proteinExistence type="predicted"/>
<accession>A0ACB9QTK6</accession>
<keyword evidence="2" id="KW-1185">Reference proteome</keyword>
<name>A0ACB9QTK6_9MYRT</name>
<evidence type="ECO:0000313" key="2">
    <source>
        <dbReference type="Proteomes" id="UP001057402"/>
    </source>
</evidence>
<comment type="caution">
    <text evidence="1">The sequence shown here is derived from an EMBL/GenBank/DDBJ whole genome shotgun (WGS) entry which is preliminary data.</text>
</comment>